<dbReference type="GO" id="GO:0045944">
    <property type="term" value="P:positive regulation of transcription by RNA polymerase II"/>
    <property type="evidence" value="ECO:0007669"/>
    <property type="project" value="UniProtKB-ARBA"/>
</dbReference>
<comment type="caution">
    <text evidence="10">The sequence shown here is derived from an EMBL/GenBank/DDBJ whole genome shotgun (WGS) entry which is preliminary data.</text>
</comment>
<dbReference type="InterPro" id="IPR036236">
    <property type="entry name" value="Znf_C2H2_sf"/>
</dbReference>
<comment type="subcellular location">
    <subcellularLocation>
        <location evidence="1">Nucleus</location>
    </subcellularLocation>
</comment>
<feature type="compositionally biased region" description="Polar residues" evidence="8">
    <location>
        <begin position="458"/>
        <end position="476"/>
    </location>
</feature>
<dbReference type="GO" id="GO:0008270">
    <property type="term" value="F:zinc ion binding"/>
    <property type="evidence" value="ECO:0007669"/>
    <property type="project" value="UniProtKB-KW"/>
</dbReference>
<keyword evidence="2" id="KW-0479">Metal-binding</keyword>
<evidence type="ECO:0000256" key="2">
    <source>
        <dbReference type="ARBA" id="ARBA00022723"/>
    </source>
</evidence>
<evidence type="ECO:0000256" key="7">
    <source>
        <dbReference type="PROSITE-ProRule" id="PRU00042"/>
    </source>
</evidence>
<feature type="compositionally biased region" description="Basic and acidic residues" evidence="8">
    <location>
        <begin position="477"/>
        <end position="486"/>
    </location>
</feature>
<evidence type="ECO:0000256" key="6">
    <source>
        <dbReference type="ARBA" id="ARBA00023242"/>
    </source>
</evidence>
<dbReference type="PANTHER" id="PTHR19818:SF144">
    <property type="entry name" value="METALLOTHIONEIN EXPRESSION ACTIVATOR-RELATED"/>
    <property type="match status" value="1"/>
</dbReference>
<dbReference type="Proteomes" id="UP000799439">
    <property type="component" value="Unassembled WGS sequence"/>
</dbReference>
<dbReference type="Gene3D" id="3.30.160.60">
    <property type="entry name" value="Classic Zinc Finger"/>
    <property type="match status" value="3"/>
</dbReference>
<evidence type="ECO:0000256" key="5">
    <source>
        <dbReference type="ARBA" id="ARBA00022833"/>
    </source>
</evidence>
<dbReference type="PANTHER" id="PTHR19818">
    <property type="entry name" value="ZINC FINGER PROTEIN ZIC AND GLI"/>
    <property type="match status" value="1"/>
</dbReference>
<dbReference type="GO" id="GO:0000981">
    <property type="term" value="F:DNA-binding transcription factor activity, RNA polymerase II-specific"/>
    <property type="evidence" value="ECO:0007669"/>
    <property type="project" value="TreeGrafter"/>
</dbReference>
<dbReference type="InterPro" id="IPR050329">
    <property type="entry name" value="GLI_C2H2-zinc-finger"/>
</dbReference>
<accession>A0A9P4MLY8</accession>
<keyword evidence="3" id="KW-0677">Repeat</keyword>
<evidence type="ECO:0000259" key="9">
    <source>
        <dbReference type="PROSITE" id="PS50157"/>
    </source>
</evidence>
<feature type="domain" description="C2H2-type" evidence="9">
    <location>
        <begin position="310"/>
        <end position="337"/>
    </location>
</feature>
<dbReference type="SUPFAM" id="SSF57667">
    <property type="entry name" value="beta-beta-alpha zinc fingers"/>
    <property type="match status" value="2"/>
</dbReference>
<feature type="compositionally biased region" description="Low complexity" evidence="8">
    <location>
        <begin position="412"/>
        <end position="423"/>
    </location>
</feature>
<feature type="compositionally biased region" description="Low complexity" evidence="8">
    <location>
        <begin position="489"/>
        <end position="509"/>
    </location>
</feature>
<evidence type="ECO:0000313" key="10">
    <source>
        <dbReference type="EMBL" id="KAF2157857.1"/>
    </source>
</evidence>
<feature type="compositionally biased region" description="Basic and acidic residues" evidence="8">
    <location>
        <begin position="368"/>
        <end position="406"/>
    </location>
</feature>
<dbReference type="GO" id="GO:0000978">
    <property type="term" value="F:RNA polymerase II cis-regulatory region sequence-specific DNA binding"/>
    <property type="evidence" value="ECO:0007669"/>
    <property type="project" value="TreeGrafter"/>
</dbReference>
<dbReference type="PROSITE" id="PS50157">
    <property type="entry name" value="ZINC_FINGER_C2H2_2"/>
    <property type="match status" value="2"/>
</dbReference>
<evidence type="ECO:0000256" key="3">
    <source>
        <dbReference type="ARBA" id="ARBA00022737"/>
    </source>
</evidence>
<evidence type="ECO:0000313" key="11">
    <source>
        <dbReference type="Proteomes" id="UP000799439"/>
    </source>
</evidence>
<keyword evidence="5" id="KW-0862">Zinc</keyword>
<protein>
    <recommendedName>
        <fullName evidence="9">C2H2-type domain-containing protein</fullName>
    </recommendedName>
</protein>
<dbReference type="GO" id="GO:0005634">
    <property type="term" value="C:nucleus"/>
    <property type="evidence" value="ECO:0007669"/>
    <property type="project" value="UniProtKB-SubCell"/>
</dbReference>
<keyword evidence="4 7" id="KW-0863">Zinc-finger</keyword>
<dbReference type="OrthoDB" id="8117402at2759"/>
<name>A0A9P4MLY8_9PEZI</name>
<evidence type="ECO:0000256" key="4">
    <source>
        <dbReference type="ARBA" id="ARBA00022771"/>
    </source>
</evidence>
<sequence>MLTSSLHNRRQQLHRRQDSLEVPRQLINTNIPGSPQRHTLLDNSTTLSPTFGRLSTQDTNPGQFQHTTMQGAQQQCAAQPGFQTQPLDPRVQTQIAHLQMIQMMQEQASRQGSAPPEQAVRNIQTQLQSYYEAYPQLGHPGMSPQSRPGSSGMTMPVSSPMVMPATTPVLSSPSYPASVASGVSPNMSPIKENGPGMATLFEDSPMMPTPEMMAAQQQMMMAAAAGHGYFYPDSPMRVPMSPREAMLASLEVDASIKETGISAEEVQSFISPQDPSDGKWTCMFPGCDKKFGRKENIKSHVQTHLDDRQFQCNHCGKCFVRQHDLKRHAKIHSGDKPHKCPCGNGFARQDALTRHRQRGVCSGALPGYERRGEVKRGRPRKNRPELADRADKASRARRMDARRGSEDLEAYSSSSPSDSGSDPYTPPQMSDCFGSDNVAELDLGTAEGVEAFIRAYSENTPPTSPMTSGASNSSRPESFDAARRTFDLAAASSHASSPLSHHSPSGPAAFDFASPVTADLTKGMNENEGT</sequence>
<feature type="domain" description="C2H2-type" evidence="9">
    <location>
        <begin position="280"/>
        <end position="309"/>
    </location>
</feature>
<dbReference type="SMART" id="SM00355">
    <property type="entry name" value="ZnF_C2H2"/>
    <property type="match status" value="2"/>
</dbReference>
<dbReference type="PROSITE" id="PS00028">
    <property type="entry name" value="ZINC_FINGER_C2H2_1"/>
    <property type="match status" value="2"/>
</dbReference>
<organism evidence="10 11">
    <name type="scientific">Myriangium duriaei CBS 260.36</name>
    <dbReference type="NCBI Taxonomy" id="1168546"/>
    <lineage>
        <taxon>Eukaryota</taxon>
        <taxon>Fungi</taxon>
        <taxon>Dikarya</taxon>
        <taxon>Ascomycota</taxon>
        <taxon>Pezizomycotina</taxon>
        <taxon>Dothideomycetes</taxon>
        <taxon>Dothideomycetidae</taxon>
        <taxon>Myriangiales</taxon>
        <taxon>Myriangiaceae</taxon>
        <taxon>Myriangium</taxon>
    </lineage>
</organism>
<gene>
    <name evidence="10" type="ORF">K461DRAFT_25585</name>
</gene>
<evidence type="ECO:0000256" key="1">
    <source>
        <dbReference type="ARBA" id="ARBA00004123"/>
    </source>
</evidence>
<dbReference type="FunFam" id="3.30.160.60:FF:000145">
    <property type="entry name" value="Zinc finger protein 574"/>
    <property type="match status" value="1"/>
</dbReference>
<keyword evidence="6" id="KW-0539">Nucleus</keyword>
<dbReference type="EMBL" id="ML996081">
    <property type="protein sequence ID" value="KAF2157857.1"/>
    <property type="molecule type" value="Genomic_DNA"/>
</dbReference>
<proteinExistence type="predicted"/>
<feature type="region of interest" description="Disordered" evidence="8">
    <location>
        <begin position="458"/>
        <end position="514"/>
    </location>
</feature>
<dbReference type="AlphaFoldDB" id="A0A9P4MLY8"/>
<feature type="region of interest" description="Disordered" evidence="8">
    <location>
        <begin position="362"/>
        <end position="436"/>
    </location>
</feature>
<dbReference type="InterPro" id="IPR013087">
    <property type="entry name" value="Znf_C2H2_type"/>
</dbReference>
<evidence type="ECO:0000256" key="8">
    <source>
        <dbReference type="SAM" id="MobiDB-lite"/>
    </source>
</evidence>
<feature type="region of interest" description="Disordered" evidence="8">
    <location>
        <begin position="1"/>
        <end position="23"/>
    </location>
</feature>
<dbReference type="Pfam" id="PF00096">
    <property type="entry name" value="zf-C2H2"/>
    <property type="match status" value="1"/>
</dbReference>
<keyword evidence="11" id="KW-1185">Reference proteome</keyword>
<reference evidence="10" key="1">
    <citation type="journal article" date="2020" name="Stud. Mycol.">
        <title>101 Dothideomycetes genomes: a test case for predicting lifestyles and emergence of pathogens.</title>
        <authorList>
            <person name="Haridas S."/>
            <person name="Albert R."/>
            <person name="Binder M."/>
            <person name="Bloem J."/>
            <person name="Labutti K."/>
            <person name="Salamov A."/>
            <person name="Andreopoulos B."/>
            <person name="Baker S."/>
            <person name="Barry K."/>
            <person name="Bills G."/>
            <person name="Bluhm B."/>
            <person name="Cannon C."/>
            <person name="Castanera R."/>
            <person name="Culley D."/>
            <person name="Daum C."/>
            <person name="Ezra D."/>
            <person name="Gonzalez J."/>
            <person name="Henrissat B."/>
            <person name="Kuo A."/>
            <person name="Liang C."/>
            <person name="Lipzen A."/>
            <person name="Lutzoni F."/>
            <person name="Magnuson J."/>
            <person name="Mondo S."/>
            <person name="Nolan M."/>
            <person name="Ohm R."/>
            <person name="Pangilinan J."/>
            <person name="Park H.-J."/>
            <person name="Ramirez L."/>
            <person name="Alfaro M."/>
            <person name="Sun H."/>
            <person name="Tritt A."/>
            <person name="Yoshinaga Y."/>
            <person name="Zwiers L.-H."/>
            <person name="Turgeon B."/>
            <person name="Goodwin S."/>
            <person name="Spatafora J."/>
            <person name="Crous P."/>
            <person name="Grigoriev I."/>
        </authorList>
    </citation>
    <scope>NUCLEOTIDE SEQUENCE</scope>
    <source>
        <strain evidence="10">CBS 260.36</strain>
    </source>
</reference>